<dbReference type="SUPFAM" id="SSF53474">
    <property type="entry name" value="alpha/beta-Hydrolases"/>
    <property type="match status" value="1"/>
</dbReference>
<name>A0A231GIK8_PSEJE</name>
<evidence type="ECO:0000313" key="2">
    <source>
        <dbReference type="EMBL" id="SEB72720.1"/>
    </source>
</evidence>
<keyword evidence="3" id="KW-1185">Reference proteome</keyword>
<dbReference type="Pfam" id="PF10142">
    <property type="entry name" value="PhoPQ_related"/>
    <property type="match status" value="1"/>
</dbReference>
<dbReference type="EMBL" id="FNTC01000002">
    <property type="protein sequence ID" value="SEB72720.1"/>
    <property type="molecule type" value="Genomic_DNA"/>
</dbReference>
<protein>
    <submittedName>
        <fullName evidence="2">PhoPQ-activated pathogenicity-related protein</fullName>
    </submittedName>
</protein>
<evidence type="ECO:0000256" key="1">
    <source>
        <dbReference type="SAM" id="SignalP"/>
    </source>
</evidence>
<reference evidence="3" key="1">
    <citation type="submission" date="2016-10" db="EMBL/GenBank/DDBJ databases">
        <authorList>
            <person name="Varghese N."/>
            <person name="Submissions S."/>
        </authorList>
    </citation>
    <scope>NUCLEOTIDE SEQUENCE [LARGE SCALE GENOMIC DNA]</scope>
    <source>
        <strain evidence="3">BS3660</strain>
    </source>
</reference>
<dbReference type="InterPro" id="IPR009199">
    <property type="entry name" value="PhoPQ-act_pathogen-rel_PqaA"/>
</dbReference>
<evidence type="ECO:0000313" key="3">
    <source>
        <dbReference type="Proteomes" id="UP000198542"/>
    </source>
</evidence>
<dbReference type="PROSITE" id="PS51257">
    <property type="entry name" value="PROKAR_LIPOPROTEIN"/>
    <property type="match status" value="1"/>
</dbReference>
<accession>A0A231GIK8</accession>
<dbReference type="PANTHER" id="PTHR31497">
    <property type="entry name" value="AUTOCRINE PROLIFERATION REPRESSOR PROTEIN A"/>
    <property type="match status" value="1"/>
</dbReference>
<dbReference type="InterPro" id="IPR029058">
    <property type="entry name" value="AB_hydrolase_fold"/>
</dbReference>
<sequence length="493" mass="55159">MGLPARYVLSKLMLSSLLVSSSIHASAQACFEASNQDFSEVLACYKKAEDANPLVYTAKGNTTFPGVEMRSFDLSSQQWSPQGLVSPAQWKHTVDIYIPDNALHGQSLLVANNGTPNAGQNNADDPTDFTETMALEVARKTRTIVISVSNVPNQYLTYADDGIARTEDASVAHSWKLFLDDPHQRLYMSVRLPMVVSMGKAMDLAQKELQPWGIDRFIASGASKRGWTTWLAAIADDRIMAIVPFVIDVLGTDNVLEHTWQAYGKNWPLAFFDYHHEGITQQIKTENFAHLMKIEDPLSYLQTRYADRLAIPKYIVNASSDDFFLPDNSQYFFDQLPGPKALRVAPNASHYGINRFIENSLIPVINRWQQDKPLPVISMRSNPHVSSQGMGLHFSETPVRVVQWTAVNPVARDFRHPCGIQYAPEDVKLTDPFNADIQIDTPENGWKATFVETTFADGFVMTTPVQVIPTHYPTQAPPVIEPACKTLADEQRR</sequence>
<feature type="signal peptide" evidence="1">
    <location>
        <begin position="1"/>
        <end position="27"/>
    </location>
</feature>
<dbReference type="Proteomes" id="UP000198542">
    <property type="component" value="Unassembled WGS sequence"/>
</dbReference>
<keyword evidence="1" id="KW-0732">Signal</keyword>
<dbReference type="AlphaFoldDB" id="A0A231GIK8"/>
<dbReference type="RefSeq" id="WP_090453072.1">
    <property type="nucleotide sequence ID" value="NZ_FNTC01000002.1"/>
</dbReference>
<feature type="chain" id="PRO_5030040147" evidence="1">
    <location>
        <begin position="28"/>
        <end position="493"/>
    </location>
</feature>
<proteinExistence type="predicted"/>
<organism evidence="2 3">
    <name type="scientific">Pseudomonas jessenii</name>
    <dbReference type="NCBI Taxonomy" id="77298"/>
    <lineage>
        <taxon>Bacteria</taxon>
        <taxon>Pseudomonadati</taxon>
        <taxon>Pseudomonadota</taxon>
        <taxon>Gammaproteobacteria</taxon>
        <taxon>Pseudomonadales</taxon>
        <taxon>Pseudomonadaceae</taxon>
        <taxon>Pseudomonas</taxon>
    </lineage>
</organism>
<dbReference type="PANTHER" id="PTHR31497:SF0">
    <property type="entry name" value="AUTOCRINE PROLIFERATION REPRESSOR PROTEIN A"/>
    <property type="match status" value="1"/>
</dbReference>
<gene>
    <name evidence="2" type="ORF">SAMN04490187_1749</name>
</gene>
<dbReference type="PIRSF" id="PIRSF014728">
    <property type="entry name" value="PqaA"/>
    <property type="match status" value="1"/>
</dbReference>
<dbReference type="Gene3D" id="3.40.50.1820">
    <property type="entry name" value="alpha/beta hydrolase"/>
    <property type="match status" value="1"/>
</dbReference>